<comment type="caution">
    <text evidence="1">The sequence shown here is derived from an EMBL/GenBank/DDBJ whole genome shotgun (WGS) entry which is preliminary data.</text>
</comment>
<name>A0A8S1NY44_9CILI</name>
<dbReference type="AlphaFoldDB" id="A0A8S1NY44"/>
<reference evidence="1" key="1">
    <citation type="submission" date="2021-01" db="EMBL/GenBank/DDBJ databases">
        <authorList>
            <consortium name="Genoscope - CEA"/>
            <person name="William W."/>
        </authorList>
    </citation>
    <scope>NUCLEOTIDE SEQUENCE</scope>
</reference>
<evidence type="ECO:0000313" key="2">
    <source>
        <dbReference type="Proteomes" id="UP000692954"/>
    </source>
</evidence>
<proteinExistence type="predicted"/>
<evidence type="ECO:0000313" key="1">
    <source>
        <dbReference type="EMBL" id="CAD8094585.1"/>
    </source>
</evidence>
<gene>
    <name evidence="1" type="ORF">PSON_ATCC_30995.1.T0620277</name>
</gene>
<accession>A0A8S1NY44</accession>
<dbReference type="EMBL" id="CAJJDN010000062">
    <property type="protein sequence ID" value="CAD8094585.1"/>
    <property type="molecule type" value="Genomic_DNA"/>
</dbReference>
<dbReference type="OrthoDB" id="10289351at2759"/>
<protein>
    <submittedName>
        <fullName evidence="1">Uncharacterized protein</fullName>
    </submittedName>
</protein>
<organism evidence="1 2">
    <name type="scientific">Paramecium sonneborni</name>
    <dbReference type="NCBI Taxonomy" id="65129"/>
    <lineage>
        <taxon>Eukaryota</taxon>
        <taxon>Sar</taxon>
        <taxon>Alveolata</taxon>
        <taxon>Ciliophora</taxon>
        <taxon>Intramacronucleata</taxon>
        <taxon>Oligohymenophorea</taxon>
        <taxon>Peniculida</taxon>
        <taxon>Parameciidae</taxon>
        <taxon>Paramecium</taxon>
    </lineage>
</organism>
<sequence length="559" mass="67303">MRNRYLYQLTPTRSRRKDSIESDFSSYTGQAINTSQINQKDRPKYFEDIDNQNAPFSHNTIISQQIQYRCMNGDYIQLCNEHFEMKNKSILVNEINNQSQISIFLNIKFDQSENLLGVWISKDIAQTYNSDVLLLECYITADINQQNIKLINYSIFLADELFITCQTIQQFNTFLTLFKQIGLRLQSLIIVEIEQNELDIQQINELKLICDFVSFSKKFPSNIIDLQWQYYDYKHVNSRLIPLKKWRGFNLNCRCFFKLAQILAQFVSNYDKINDIIKDVIYNKVFESIIDDQLNEFLIQYEENIQKQIIPILPSIEIYQLLFKERMKIQENVFEEMLTFKELSYFKLKYSWFLNKIDQFENEYLIFNQEIIDCFQSKKIADYLKEVYYKKLFDQSFLTTKNIQNEILDIFLKLFNIFTEYLAKYNYDQLILFFNKTYKTFLTDALEKVVNVHEKELNKDFANLIELIESLHLQRNIIEEKALYLTDYMEIIKKEMQNMEKIIENMSQLNEKLTPNYKLSQSYQAQLHQLEVKNFQYKLLIQKQMQKAVKKEKKLKNQK</sequence>
<keyword evidence="2" id="KW-1185">Reference proteome</keyword>
<dbReference type="Proteomes" id="UP000692954">
    <property type="component" value="Unassembled WGS sequence"/>
</dbReference>